<dbReference type="AlphaFoldDB" id="A0A0A9F967"/>
<dbReference type="PANTHER" id="PTHR43611:SF3">
    <property type="entry name" value="FLAVIN MONONUCLEOTIDE HYDROLASE 1, CHLOROPLATIC"/>
    <property type="match status" value="1"/>
</dbReference>
<dbReference type="PANTHER" id="PTHR43611">
    <property type="entry name" value="ALPHA-D-GLUCOSE 1-PHOSPHATE PHOSPHATASE"/>
    <property type="match status" value="1"/>
</dbReference>
<reference evidence="2" key="2">
    <citation type="journal article" date="2015" name="Data Brief">
        <title>Shoot transcriptome of the giant reed, Arundo donax.</title>
        <authorList>
            <person name="Barrero R.A."/>
            <person name="Guerrero F.D."/>
            <person name="Moolhuijzen P."/>
            <person name="Goolsby J.A."/>
            <person name="Tidwell J."/>
            <person name="Bellgard S.E."/>
            <person name="Bellgard M.I."/>
        </authorList>
    </citation>
    <scope>NUCLEOTIDE SEQUENCE</scope>
    <source>
        <tissue evidence="2">Shoot tissue taken approximately 20 cm above the soil surface</tissue>
    </source>
</reference>
<protein>
    <submittedName>
        <fullName evidence="2">Uncharacterized protein</fullName>
    </submittedName>
</protein>
<proteinExistence type="predicted"/>
<name>A0A0A9F967_ARUDO</name>
<dbReference type="EMBL" id="GBRH01189004">
    <property type="protein sequence ID" value="JAE08892.1"/>
    <property type="molecule type" value="Transcribed_RNA"/>
</dbReference>
<evidence type="ECO:0000256" key="1">
    <source>
        <dbReference type="SAM" id="MobiDB-lite"/>
    </source>
</evidence>
<evidence type="ECO:0000313" key="2">
    <source>
        <dbReference type="EMBL" id="JAE08892.1"/>
    </source>
</evidence>
<feature type="region of interest" description="Disordered" evidence="1">
    <location>
        <begin position="20"/>
        <end position="52"/>
    </location>
</feature>
<organism evidence="2">
    <name type="scientific">Arundo donax</name>
    <name type="common">Giant reed</name>
    <name type="synonym">Donax arundinaceus</name>
    <dbReference type="NCBI Taxonomy" id="35708"/>
    <lineage>
        <taxon>Eukaryota</taxon>
        <taxon>Viridiplantae</taxon>
        <taxon>Streptophyta</taxon>
        <taxon>Embryophyta</taxon>
        <taxon>Tracheophyta</taxon>
        <taxon>Spermatophyta</taxon>
        <taxon>Magnoliopsida</taxon>
        <taxon>Liliopsida</taxon>
        <taxon>Poales</taxon>
        <taxon>Poaceae</taxon>
        <taxon>PACMAD clade</taxon>
        <taxon>Arundinoideae</taxon>
        <taxon>Arundineae</taxon>
        <taxon>Arundo</taxon>
    </lineage>
</organism>
<accession>A0A0A9F967</accession>
<reference evidence="2" key="1">
    <citation type="submission" date="2014-09" db="EMBL/GenBank/DDBJ databases">
        <authorList>
            <person name="Magalhaes I.L.F."/>
            <person name="Oliveira U."/>
            <person name="Santos F.R."/>
            <person name="Vidigal T.H.D.A."/>
            <person name="Brescovit A.D."/>
            <person name="Santos A.J."/>
        </authorList>
    </citation>
    <scope>NUCLEOTIDE SEQUENCE</scope>
    <source>
        <tissue evidence="2">Shoot tissue taken approximately 20 cm above the soil surface</tissue>
    </source>
</reference>
<sequence length="103" mass="11223">MVSLLPRAPYLVSLPGDPAAAGASSSLRPLTPPPAMSSSSTVAPKAAGAEVSRPRKLPVLLFDVMDTVVRDPFYYHIPAFFQMSMKEHLESKHPTAWPEFEMV</sequence>